<feature type="compositionally biased region" description="Gly residues" evidence="4">
    <location>
        <begin position="69"/>
        <end position="83"/>
    </location>
</feature>
<dbReference type="Proteomes" id="UP001165160">
    <property type="component" value="Unassembled WGS sequence"/>
</dbReference>
<dbReference type="InterPro" id="IPR038716">
    <property type="entry name" value="P1/P2_N_sf"/>
</dbReference>
<dbReference type="Pfam" id="PF00428">
    <property type="entry name" value="Ribosomal_60s"/>
    <property type="match status" value="1"/>
</dbReference>
<dbReference type="CDD" id="cd05831">
    <property type="entry name" value="Ribosomal_P1"/>
    <property type="match status" value="1"/>
</dbReference>
<evidence type="ECO:0008006" key="7">
    <source>
        <dbReference type="Google" id="ProtNLM"/>
    </source>
</evidence>
<keyword evidence="2" id="KW-0689">Ribosomal protein</keyword>
<feature type="region of interest" description="Disordered" evidence="4">
    <location>
        <begin position="66"/>
        <end position="118"/>
    </location>
</feature>
<dbReference type="GO" id="GO:0022625">
    <property type="term" value="C:cytosolic large ribosomal subunit"/>
    <property type="evidence" value="ECO:0007669"/>
    <property type="project" value="TreeGrafter"/>
</dbReference>
<feature type="compositionally biased region" description="Acidic residues" evidence="4">
    <location>
        <begin position="86"/>
        <end position="101"/>
    </location>
</feature>
<dbReference type="GO" id="GO:0030295">
    <property type="term" value="F:protein kinase activator activity"/>
    <property type="evidence" value="ECO:0007669"/>
    <property type="project" value="TreeGrafter"/>
</dbReference>
<keyword evidence="6" id="KW-1185">Reference proteome</keyword>
<dbReference type="AlphaFoldDB" id="A0A9W7ERN2"/>
<dbReference type="PANTHER" id="PTHR45696">
    <property type="entry name" value="60S ACIDIC RIBOSOMAL PROTEIN P1"/>
    <property type="match status" value="1"/>
</dbReference>
<evidence type="ECO:0000256" key="4">
    <source>
        <dbReference type="SAM" id="MobiDB-lite"/>
    </source>
</evidence>
<dbReference type="EMBL" id="BRXX01000072">
    <property type="protein sequence ID" value="GMH87455.1"/>
    <property type="molecule type" value="Genomic_DNA"/>
</dbReference>
<comment type="caution">
    <text evidence="5">The sequence shown here is derived from an EMBL/GenBank/DDBJ whole genome shotgun (WGS) entry which is preliminary data.</text>
</comment>
<organism evidence="5 6">
    <name type="scientific">Triparma verrucosa</name>
    <dbReference type="NCBI Taxonomy" id="1606542"/>
    <lineage>
        <taxon>Eukaryota</taxon>
        <taxon>Sar</taxon>
        <taxon>Stramenopiles</taxon>
        <taxon>Ochrophyta</taxon>
        <taxon>Bolidophyceae</taxon>
        <taxon>Parmales</taxon>
        <taxon>Triparmaceae</taxon>
        <taxon>Triparma</taxon>
    </lineage>
</organism>
<dbReference type="FunFam" id="1.10.10.1410:FF:000002">
    <property type="entry name" value="60S acidic ribosomal protein P2"/>
    <property type="match status" value="1"/>
</dbReference>
<name>A0A9W7ERN2_9STRA</name>
<accession>A0A9W7ERN2</accession>
<sequence>MDSLSNEQKQEMATSFAALALFDGDAEVSAESIKSLLDATGNEVEGFYPIIFANFLTTENITKLITTPGGSGGGGGGDGGAGGDAAAEEEEEEKVEEEEIDMSGGMDMFGGEEGTGDY</sequence>
<dbReference type="GO" id="GO:0043021">
    <property type="term" value="F:ribonucleoprotein complex binding"/>
    <property type="evidence" value="ECO:0007669"/>
    <property type="project" value="TreeGrafter"/>
</dbReference>
<evidence type="ECO:0000256" key="1">
    <source>
        <dbReference type="ARBA" id="ARBA00005436"/>
    </source>
</evidence>
<reference evidence="6" key="1">
    <citation type="journal article" date="2023" name="Commun. Biol.">
        <title>Genome analysis of Parmales, the sister group of diatoms, reveals the evolutionary specialization of diatoms from phago-mixotrophs to photoautotrophs.</title>
        <authorList>
            <person name="Ban H."/>
            <person name="Sato S."/>
            <person name="Yoshikawa S."/>
            <person name="Yamada K."/>
            <person name="Nakamura Y."/>
            <person name="Ichinomiya M."/>
            <person name="Sato N."/>
            <person name="Blanc-Mathieu R."/>
            <person name="Endo H."/>
            <person name="Kuwata A."/>
            <person name="Ogata H."/>
        </authorList>
    </citation>
    <scope>NUCLEOTIDE SEQUENCE [LARGE SCALE GENOMIC DNA]</scope>
    <source>
        <strain evidence="6">NIES 3699</strain>
    </source>
</reference>
<keyword evidence="3" id="KW-0687">Ribonucleoprotein</keyword>
<dbReference type="GO" id="GO:0002181">
    <property type="term" value="P:cytoplasmic translation"/>
    <property type="evidence" value="ECO:0007669"/>
    <property type="project" value="TreeGrafter"/>
</dbReference>
<protein>
    <recommendedName>
        <fullName evidence="7">60S acidic ribosomal protein P1</fullName>
    </recommendedName>
</protein>
<proteinExistence type="inferred from homology"/>
<feature type="compositionally biased region" description="Gly residues" evidence="4">
    <location>
        <begin position="107"/>
        <end position="118"/>
    </location>
</feature>
<gene>
    <name evidence="5" type="ORF">TrVE_jg11581</name>
</gene>
<evidence type="ECO:0000256" key="3">
    <source>
        <dbReference type="ARBA" id="ARBA00023274"/>
    </source>
</evidence>
<comment type="similarity">
    <text evidence="1">Belongs to the eukaryotic ribosomal protein P1/P2 family.</text>
</comment>
<evidence type="ECO:0000256" key="2">
    <source>
        <dbReference type="ARBA" id="ARBA00022980"/>
    </source>
</evidence>
<dbReference type="PANTHER" id="PTHR45696:SF10">
    <property type="entry name" value="LARGE RIBOSOMAL SUBUNIT PROTEIN P1"/>
    <property type="match status" value="1"/>
</dbReference>
<evidence type="ECO:0000313" key="5">
    <source>
        <dbReference type="EMBL" id="GMH87455.1"/>
    </source>
</evidence>
<dbReference type="GO" id="GO:0003735">
    <property type="term" value="F:structural constituent of ribosome"/>
    <property type="evidence" value="ECO:0007669"/>
    <property type="project" value="TreeGrafter"/>
</dbReference>
<dbReference type="Gene3D" id="1.10.10.1410">
    <property type="match status" value="1"/>
</dbReference>
<evidence type="ECO:0000313" key="6">
    <source>
        <dbReference type="Proteomes" id="UP001165160"/>
    </source>
</evidence>